<gene>
    <name evidence="9" type="ORF">SLEP1_g47951</name>
</gene>
<organism evidence="9 10">
    <name type="scientific">Rubroshorea leprosula</name>
    <dbReference type="NCBI Taxonomy" id="152421"/>
    <lineage>
        <taxon>Eukaryota</taxon>
        <taxon>Viridiplantae</taxon>
        <taxon>Streptophyta</taxon>
        <taxon>Embryophyta</taxon>
        <taxon>Tracheophyta</taxon>
        <taxon>Spermatophyta</taxon>
        <taxon>Magnoliopsida</taxon>
        <taxon>eudicotyledons</taxon>
        <taxon>Gunneridae</taxon>
        <taxon>Pentapetalae</taxon>
        <taxon>rosids</taxon>
        <taxon>malvids</taxon>
        <taxon>Malvales</taxon>
        <taxon>Dipterocarpaceae</taxon>
        <taxon>Rubroshorea</taxon>
    </lineage>
</organism>
<dbReference type="InterPro" id="IPR045109">
    <property type="entry name" value="LSDs-like"/>
</dbReference>
<protein>
    <submittedName>
        <fullName evidence="9">Uncharacterized protein</fullName>
    </submittedName>
</protein>
<dbReference type="AlphaFoldDB" id="A0AAV5LS52"/>
<dbReference type="SUPFAM" id="SSF51197">
    <property type="entry name" value="Clavaminate synthase-like"/>
    <property type="match status" value="1"/>
</dbReference>
<dbReference type="GO" id="GO:0000118">
    <property type="term" value="C:histone deacetylase complex"/>
    <property type="evidence" value="ECO:0007669"/>
    <property type="project" value="TreeGrafter"/>
</dbReference>
<dbReference type="GO" id="GO:0006357">
    <property type="term" value="P:regulation of transcription by RNA polymerase II"/>
    <property type="evidence" value="ECO:0007669"/>
    <property type="project" value="TreeGrafter"/>
</dbReference>
<evidence type="ECO:0000256" key="2">
    <source>
        <dbReference type="ARBA" id="ARBA00006801"/>
    </source>
</evidence>
<dbReference type="PANTHER" id="PTHR12549:SF37">
    <property type="entry name" value="LYSINE-SPECIFIC DEMETHYLASE JMJ26"/>
    <property type="match status" value="1"/>
</dbReference>
<evidence type="ECO:0000256" key="3">
    <source>
        <dbReference type="ARBA" id="ARBA00022723"/>
    </source>
</evidence>
<sequence length="886" mass="101757">MTAMVAKREQFNSYSGDDRERGRRPLNSWRMTKKRNSKVVRDEDGRYVSEKERKEKFRPFFSTIRTSSEKRKVTREIEFLEDERIPKKYCSGINRGTTYTEENVLDEWDEAEIVFKRIRSKRRNEDGAVTKRSSINVKEKDCDITCTSCSSPSSSSSSKLSVSLLKTYGNICEKRKRRLIKKSSLNQDKREDIRCHQCMKEKKIVVPCKECKERVYCIQCIKQWYPNISEEEIAKRCPFCWKNCNCSFCLHSSGLIKALGALCLVPRKKVEGGIALLPKSRRVAWAAKCICAAQPCLGGAFCNTVTKYLLGLKTTKMDVTNHEKVQHLQYLIESLLPFLKQIHERQAQEIKIEADIQGLLSAEVEIPETLCYNNERVYCNHCATSIVDLHRSCPKCCYELCLSCCQEIREGSLFSRAAVSFQCINRGYNYVHGGDPSIDSFLSETAKDYVASLVQWNANEDGRITCAPKEIGGCGECTLELKRILPIGWISNLETKTQDLLRISQTTQNFLKHKSSKSGAEMSWTAAFREGSDDNYLYCPTAHDIQGEEELLHFQMHWAKGEPIIVRNSLENATGLSWEPMVMWRALCENVDSKISSKMSDVKAIDCLANCEVEINTYQFFKGYMEGRRYGNFWPEMLKLKDWPPSDKFEDLLPRHCDEFISALPFQEYTDPRSGILNLAAKLPPGVLKPDLGPKTYIAYGLAQELGRGDSVTKLHCDMSDAVNILMHTADVMLSEEQLSAIERLKSKHKAQDEKECLERDGVEKCSIKLLDEGSMDWQDGVNLSRMTDQNPQPSDTIEGLKINRDEQDTRFPCHPIEEKEETAGAALWDIFRREDVPKLEAYLRKHSKEFRHTYCSPVERVIHPIHDQSFYLTLEHKRRLKEEYG</sequence>
<reference evidence="9 10" key="1">
    <citation type="journal article" date="2021" name="Commun. Biol.">
        <title>The genome of Shorea leprosula (Dipterocarpaceae) highlights the ecological relevance of drought in aseasonal tropical rainforests.</title>
        <authorList>
            <person name="Ng K.K.S."/>
            <person name="Kobayashi M.J."/>
            <person name="Fawcett J.A."/>
            <person name="Hatakeyama M."/>
            <person name="Paape T."/>
            <person name="Ng C.H."/>
            <person name="Ang C.C."/>
            <person name="Tnah L.H."/>
            <person name="Lee C.T."/>
            <person name="Nishiyama T."/>
            <person name="Sese J."/>
            <person name="O'Brien M.J."/>
            <person name="Copetti D."/>
            <person name="Mohd Noor M.I."/>
            <person name="Ong R.C."/>
            <person name="Putra M."/>
            <person name="Sireger I.Z."/>
            <person name="Indrioko S."/>
            <person name="Kosugi Y."/>
            <person name="Izuno A."/>
            <person name="Isagi Y."/>
            <person name="Lee S.L."/>
            <person name="Shimizu K.K."/>
        </authorList>
    </citation>
    <scope>NUCLEOTIDE SEQUENCE [LARGE SCALE GENOMIC DNA]</scope>
    <source>
        <strain evidence="9">214</strain>
    </source>
</reference>
<keyword evidence="3" id="KW-0479">Metal-binding</keyword>
<dbReference type="GO" id="GO:0000785">
    <property type="term" value="C:chromatin"/>
    <property type="evidence" value="ECO:0007669"/>
    <property type="project" value="TreeGrafter"/>
</dbReference>
<comment type="similarity">
    <text evidence="2">Belongs to the JARID1 histone demethylase family.</text>
</comment>
<dbReference type="PANTHER" id="PTHR12549">
    <property type="entry name" value="JMJC DOMAIN-CONTAINING HISTONE DEMETHYLATION PROTEIN"/>
    <property type="match status" value="1"/>
</dbReference>
<dbReference type="EMBL" id="BPVZ01000140">
    <property type="protein sequence ID" value="GKV40283.1"/>
    <property type="molecule type" value="Genomic_DNA"/>
</dbReference>
<keyword evidence="10" id="KW-1185">Reference proteome</keyword>
<evidence type="ECO:0000256" key="6">
    <source>
        <dbReference type="SAM" id="MobiDB-lite"/>
    </source>
</evidence>
<keyword evidence="4" id="KW-0539">Nucleus</keyword>
<dbReference type="GO" id="GO:0003712">
    <property type="term" value="F:transcription coregulator activity"/>
    <property type="evidence" value="ECO:0007669"/>
    <property type="project" value="TreeGrafter"/>
</dbReference>
<dbReference type="GO" id="GO:0031490">
    <property type="term" value="F:chromatin DNA binding"/>
    <property type="evidence" value="ECO:0007669"/>
    <property type="project" value="TreeGrafter"/>
</dbReference>
<evidence type="ECO:0000256" key="1">
    <source>
        <dbReference type="ARBA" id="ARBA00004123"/>
    </source>
</evidence>
<feature type="domain" description="JmjC" evidence="8">
    <location>
        <begin position="672"/>
        <end position="886"/>
    </location>
</feature>
<comment type="subcellular location">
    <subcellularLocation>
        <location evidence="1">Nucleus</location>
    </subcellularLocation>
</comment>
<evidence type="ECO:0000256" key="5">
    <source>
        <dbReference type="PROSITE-ProRule" id="PRU00175"/>
    </source>
</evidence>
<dbReference type="Proteomes" id="UP001054252">
    <property type="component" value="Unassembled WGS sequence"/>
</dbReference>
<keyword evidence="5" id="KW-0862">Zinc</keyword>
<evidence type="ECO:0000313" key="10">
    <source>
        <dbReference type="Proteomes" id="UP001054252"/>
    </source>
</evidence>
<dbReference type="InterPro" id="IPR003347">
    <property type="entry name" value="JmjC_dom"/>
</dbReference>
<proteinExistence type="inferred from homology"/>
<evidence type="ECO:0000256" key="4">
    <source>
        <dbReference type="ARBA" id="ARBA00023242"/>
    </source>
</evidence>
<dbReference type="GO" id="GO:0008270">
    <property type="term" value="F:zinc ion binding"/>
    <property type="evidence" value="ECO:0007669"/>
    <property type="project" value="UniProtKB-KW"/>
</dbReference>
<name>A0AAV5LS52_9ROSI</name>
<accession>A0AAV5LS52</accession>
<dbReference type="GO" id="GO:0032454">
    <property type="term" value="F:histone H3K9 demethylase activity"/>
    <property type="evidence" value="ECO:0007669"/>
    <property type="project" value="InterPro"/>
</dbReference>
<dbReference type="PROSITE" id="PS50089">
    <property type="entry name" value="ZF_RING_2"/>
    <property type="match status" value="1"/>
</dbReference>
<keyword evidence="5" id="KW-0863">Zinc-finger</keyword>
<feature type="domain" description="RING-type" evidence="7">
    <location>
        <begin position="195"/>
        <end position="240"/>
    </location>
</feature>
<dbReference type="SMART" id="SM00558">
    <property type="entry name" value="JmjC"/>
    <property type="match status" value="1"/>
</dbReference>
<evidence type="ECO:0000313" key="9">
    <source>
        <dbReference type="EMBL" id="GKV40283.1"/>
    </source>
</evidence>
<feature type="compositionally biased region" description="Basic and acidic residues" evidence="6">
    <location>
        <begin position="1"/>
        <end position="23"/>
    </location>
</feature>
<dbReference type="PROSITE" id="PS51184">
    <property type="entry name" value="JMJC"/>
    <property type="match status" value="1"/>
</dbReference>
<evidence type="ECO:0000259" key="7">
    <source>
        <dbReference type="PROSITE" id="PS50089"/>
    </source>
</evidence>
<comment type="caution">
    <text evidence="9">The sequence shown here is derived from an EMBL/GenBank/DDBJ whole genome shotgun (WGS) entry which is preliminary data.</text>
</comment>
<dbReference type="InterPro" id="IPR001841">
    <property type="entry name" value="Znf_RING"/>
</dbReference>
<feature type="region of interest" description="Disordered" evidence="6">
    <location>
        <begin position="1"/>
        <end position="37"/>
    </location>
</feature>
<evidence type="ECO:0000259" key="8">
    <source>
        <dbReference type="PROSITE" id="PS51184"/>
    </source>
</evidence>
<dbReference type="Gene3D" id="2.60.120.650">
    <property type="entry name" value="Cupin"/>
    <property type="match status" value="1"/>
</dbReference>